<proteinExistence type="predicted"/>
<sequence length="86" mass="9840">MFMFVDVGMFNFYCRFLPKAVHILSPLIKFLEGHTNEKRLLRSTKKKTNPSLQWSEEAEKAFTDSKKALAEATLLKHPIPSATLSL</sequence>
<evidence type="ECO:0000313" key="2">
    <source>
        <dbReference type="Proteomes" id="UP000887013"/>
    </source>
</evidence>
<reference evidence="1" key="1">
    <citation type="submission" date="2020-08" db="EMBL/GenBank/DDBJ databases">
        <title>Multicomponent nature underlies the extraordinary mechanical properties of spider dragline silk.</title>
        <authorList>
            <person name="Kono N."/>
            <person name="Nakamura H."/>
            <person name="Mori M."/>
            <person name="Yoshida Y."/>
            <person name="Ohtoshi R."/>
            <person name="Malay A.D."/>
            <person name="Moran D.A.P."/>
            <person name="Tomita M."/>
            <person name="Numata K."/>
            <person name="Arakawa K."/>
        </authorList>
    </citation>
    <scope>NUCLEOTIDE SEQUENCE</scope>
</reference>
<keyword evidence="2" id="KW-1185">Reference proteome</keyword>
<dbReference type="Proteomes" id="UP000887013">
    <property type="component" value="Unassembled WGS sequence"/>
</dbReference>
<protein>
    <submittedName>
        <fullName evidence="1">RT_RNaseH_2 domain-containing protein</fullName>
    </submittedName>
</protein>
<dbReference type="InterPro" id="IPR043128">
    <property type="entry name" value="Rev_trsase/Diguanyl_cyclase"/>
</dbReference>
<dbReference type="EMBL" id="BMAW01044255">
    <property type="protein sequence ID" value="GFS43621.1"/>
    <property type="molecule type" value="Genomic_DNA"/>
</dbReference>
<dbReference type="Gene3D" id="3.30.70.270">
    <property type="match status" value="1"/>
</dbReference>
<dbReference type="InterPro" id="IPR043502">
    <property type="entry name" value="DNA/RNA_pol_sf"/>
</dbReference>
<comment type="caution">
    <text evidence="1">The sequence shown here is derived from an EMBL/GenBank/DDBJ whole genome shotgun (WGS) entry which is preliminary data.</text>
</comment>
<dbReference type="AlphaFoldDB" id="A0A8X6JXS2"/>
<dbReference type="OrthoDB" id="6433897at2759"/>
<gene>
    <name evidence="1" type="primary">AVEN_34911_1</name>
    <name evidence="1" type="ORF">NPIL_254671</name>
</gene>
<dbReference type="GO" id="GO:0071897">
    <property type="term" value="P:DNA biosynthetic process"/>
    <property type="evidence" value="ECO:0007669"/>
    <property type="project" value="UniProtKB-ARBA"/>
</dbReference>
<dbReference type="SUPFAM" id="SSF56672">
    <property type="entry name" value="DNA/RNA polymerases"/>
    <property type="match status" value="1"/>
</dbReference>
<organism evidence="1 2">
    <name type="scientific">Nephila pilipes</name>
    <name type="common">Giant wood spider</name>
    <name type="synonym">Nephila maculata</name>
    <dbReference type="NCBI Taxonomy" id="299642"/>
    <lineage>
        <taxon>Eukaryota</taxon>
        <taxon>Metazoa</taxon>
        <taxon>Ecdysozoa</taxon>
        <taxon>Arthropoda</taxon>
        <taxon>Chelicerata</taxon>
        <taxon>Arachnida</taxon>
        <taxon>Araneae</taxon>
        <taxon>Araneomorphae</taxon>
        <taxon>Entelegynae</taxon>
        <taxon>Araneoidea</taxon>
        <taxon>Nephilidae</taxon>
        <taxon>Nephila</taxon>
    </lineage>
</organism>
<evidence type="ECO:0000313" key="1">
    <source>
        <dbReference type="EMBL" id="GFS43621.1"/>
    </source>
</evidence>
<accession>A0A8X6JXS2</accession>
<name>A0A8X6JXS2_NEPPI</name>